<dbReference type="EMBL" id="JAIVGD010000026">
    <property type="protein sequence ID" value="KAH0740361.1"/>
    <property type="molecule type" value="Genomic_DNA"/>
</dbReference>
<name>A0ABQ7U0M0_SOLTU</name>
<reference evidence="1 2" key="1">
    <citation type="journal article" date="2021" name="bioRxiv">
        <title>Chromosome-scale and haplotype-resolved genome assembly of a tetraploid potato cultivar.</title>
        <authorList>
            <person name="Sun H."/>
            <person name="Jiao W.-B."/>
            <person name="Krause K."/>
            <person name="Campoy J.A."/>
            <person name="Goel M."/>
            <person name="Folz-Donahue K."/>
            <person name="Kukat C."/>
            <person name="Huettel B."/>
            <person name="Schneeberger K."/>
        </authorList>
    </citation>
    <scope>NUCLEOTIDE SEQUENCE [LARGE SCALE GENOMIC DNA]</scope>
    <source>
        <strain evidence="1">SolTubOtavaFocal</strain>
        <tissue evidence="1">Leaves</tissue>
    </source>
</reference>
<gene>
    <name evidence="1" type="ORF">KY290_033404</name>
</gene>
<evidence type="ECO:0000313" key="1">
    <source>
        <dbReference type="EMBL" id="KAH0740361.1"/>
    </source>
</evidence>
<accession>A0ABQ7U0M0</accession>
<keyword evidence="2" id="KW-1185">Reference proteome</keyword>
<evidence type="ECO:0000313" key="2">
    <source>
        <dbReference type="Proteomes" id="UP000826656"/>
    </source>
</evidence>
<proteinExistence type="predicted"/>
<comment type="caution">
    <text evidence="1">The sequence shown here is derived from an EMBL/GenBank/DDBJ whole genome shotgun (WGS) entry which is preliminary data.</text>
</comment>
<evidence type="ECO:0008006" key="3">
    <source>
        <dbReference type="Google" id="ProtNLM"/>
    </source>
</evidence>
<sequence length="211" mass="24088">MEVVVLDRFNGNADPEDWISRAERYFNFLGFSEEHWLPLSSLYLDGEALEWFSWMFRNKQFFDWTHFKEKLALRFLKRTYAKFPVVDAQISNILALLQKIGNKYSFTSKQVIVEDVSISVATIFSGEIASPLVKEHSSHVDNVEGLPNTFINDLSGHMDNMLDEMSTGVFTKEREETSSASSCVADLDYSKSPKVFNKCFPSCCPPLVAEV</sequence>
<protein>
    <recommendedName>
        <fullName evidence="3">Retrotransposon gag domain-containing protein</fullName>
    </recommendedName>
</protein>
<dbReference type="Proteomes" id="UP000826656">
    <property type="component" value="Unassembled WGS sequence"/>
</dbReference>
<organism evidence="1 2">
    <name type="scientific">Solanum tuberosum</name>
    <name type="common">Potato</name>
    <dbReference type="NCBI Taxonomy" id="4113"/>
    <lineage>
        <taxon>Eukaryota</taxon>
        <taxon>Viridiplantae</taxon>
        <taxon>Streptophyta</taxon>
        <taxon>Embryophyta</taxon>
        <taxon>Tracheophyta</taxon>
        <taxon>Spermatophyta</taxon>
        <taxon>Magnoliopsida</taxon>
        <taxon>eudicotyledons</taxon>
        <taxon>Gunneridae</taxon>
        <taxon>Pentapetalae</taxon>
        <taxon>asterids</taxon>
        <taxon>lamiids</taxon>
        <taxon>Solanales</taxon>
        <taxon>Solanaceae</taxon>
        <taxon>Solanoideae</taxon>
        <taxon>Solaneae</taxon>
        <taxon>Solanum</taxon>
    </lineage>
</organism>